<dbReference type="PROSITE" id="PS51643">
    <property type="entry name" value="HD_CAS3"/>
    <property type="match status" value="1"/>
</dbReference>
<keyword evidence="6" id="KW-0378">Hydrolase</keyword>
<dbReference type="PANTHER" id="PTHR24031">
    <property type="entry name" value="RNA HELICASE"/>
    <property type="match status" value="1"/>
</dbReference>
<evidence type="ECO:0000259" key="11">
    <source>
        <dbReference type="PROSITE" id="PS51194"/>
    </source>
</evidence>
<dbReference type="Pfam" id="PF00270">
    <property type="entry name" value="DEAD"/>
    <property type="match status" value="1"/>
</dbReference>
<dbReference type="GO" id="GO:0046872">
    <property type="term" value="F:metal ion binding"/>
    <property type="evidence" value="ECO:0007669"/>
    <property type="project" value="UniProtKB-KW"/>
</dbReference>
<dbReference type="InterPro" id="IPR006483">
    <property type="entry name" value="CRISPR-assoc_Cas3_HD"/>
</dbReference>
<dbReference type="InterPro" id="IPR001650">
    <property type="entry name" value="Helicase_C-like"/>
</dbReference>
<comment type="similarity">
    <text evidence="2">In the central section; belongs to the CRISPR-associated helicase Cas3 family.</text>
</comment>
<keyword evidence="4" id="KW-0479">Metal-binding</keyword>
<evidence type="ECO:0000256" key="2">
    <source>
        <dbReference type="ARBA" id="ARBA00009046"/>
    </source>
</evidence>
<feature type="domain" description="HD Cas3-type" evidence="12">
    <location>
        <begin position="15"/>
        <end position="241"/>
    </location>
</feature>
<keyword evidence="3" id="KW-0540">Nuclease</keyword>
<feature type="domain" description="Helicase ATP-binding" evidence="10">
    <location>
        <begin position="292"/>
        <end position="491"/>
    </location>
</feature>
<keyword evidence="9" id="KW-0051">Antiviral defense</keyword>
<organism evidence="13">
    <name type="scientific">Candidatus Heimdallarchaeum aukensis</name>
    <dbReference type="NCBI Taxonomy" id="2876573"/>
    <lineage>
        <taxon>Archaea</taxon>
        <taxon>Promethearchaeati</taxon>
        <taxon>Candidatus Heimdallarchaeota</taxon>
        <taxon>Candidatus Heimdallarchaeia (ex Rinke et al. 2021) (nom. nud.)</taxon>
        <taxon>Candidatus Heimdallarchaeales</taxon>
        <taxon>Candidatus Heimdallarchaeaceae</taxon>
        <taxon>Candidatus Heimdallarchaeum</taxon>
    </lineage>
</organism>
<dbReference type="Proteomes" id="UP001201020">
    <property type="component" value="Chromosome"/>
</dbReference>
<dbReference type="PROSITE" id="PS51194">
    <property type="entry name" value="HELICASE_CTER"/>
    <property type="match status" value="1"/>
</dbReference>
<reference evidence="13" key="1">
    <citation type="journal article" date="2022" name="Nat. Microbiol.">
        <title>Unique mobile elements and scalable gene flow at the prokaryote-eukaryote boundary revealed by circularized Asgard archaea genomes.</title>
        <authorList>
            <person name="Wu F."/>
            <person name="Speth D.R."/>
            <person name="Philosof A."/>
            <person name="Cremiere A."/>
            <person name="Narayanan A."/>
            <person name="Barco R.A."/>
            <person name="Connon S.A."/>
            <person name="Amend J.P."/>
            <person name="Antoshechkin I.A."/>
            <person name="Orphan V.J."/>
        </authorList>
    </citation>
    <scope>NUCLEOTIDE SEQUENCE</scope>
    <source>
        <strain evidence="13">PM71</strain>
    </source>
</reference>
<evidence type="ECO:0000256" key="4">
    <source>
        <dbReference type="ARBA" id="ARBA00022723"/>
    </source>
</evidence>
<evidence type="ECO:0000313" key="13">
    <source>
        <dbReference type="EMBL" id="UJG41607.1"/>
    </source>
</evidence>
<dbReference type="CDD" id="cd17930">
    <property type="entry name" value="DEXHc_cas3"/>
    <property type="match status" value="1"/>
</dbReference>
<proteinExistence type="inferred from homology"/>
<dbReference type="Gene3D" id="3.40.50.300">
    <property type="entry name" value="P-loop containing nucleotide triphosphate hydrolases"/>
    <property type="match status" value="2"/>
</dbReference>
<name>A0A9Y1FLE7_9ARCH</name>
<dbReference type="GO" id="GO:0003676">
    <property type="term" value="F:nucleic acid binding"/>
    <property type="evidence" value="ECO:0007669"/>
    <property type="project" value="InterPro"/>
</dbReference>
<dbReference type="InterPro" id="IPR027417">
    <property type="entry name" value="P-loop_NTPase"/>
</dbReference>
<gene>
    <name evidence="13" type="primary">cas3</name>
    <name evidence="13" type="ORF">K9W45_03870</name>
</gene>
<evidence type="ECO:0000256" key="7">
    <source>
        <dbReference type="ARBA" id="ARBA00022806"/>
    </source>
</evidence>
<dbReference type="InterPro" id="IPR006474">
    <property type="entry name" value="Helicase_Cas3_CRISPR-ass_core"/>
</dbReference>
<dbReference type="InterPro" id="IPR014001">
    <property type="entry name" value="Helicase_ATP-bd"/>
</dbReference>
<dbReference type="GO" id="GO:0051607">
    <property type="term" value="P:defense response to virus"/>
    <property type="evidence" value="ECO:0007669"/>
    <property type="project" value="UniProtKB-KW"/>
</dbReference>
<evidence type="ECO:0000256" key="8">
    <source>
        <dbReference type="ARBA" id="ARBA00022840"/>
    </source>
</evidence>
<protein>
    <submittedName>
        <fullName evidence="13">CRISPR-associated helicase Cas3</fullName>
    </submittedName>
</protein>
<dbReference type="InterPro" id="IPR054712">
    <property type="entry name" value="Cas3-like_dom"/>
</dbReference>
<sequence length="820" mass="96597">MTNSSVSSENQINIFSHPNKNILEHLSETEREILNILEKLQPNFSIKKNIIIEIARILALTHDIGKCTIFFQEYLHSNEENNFKKLGEYQSSKLHHHGLISAVFTYYTLKKLLNSNNEQFYDLNSGYKDLLPHIGFLTTKKHHGNLGNFYDEIIINRTSEEKIRQQLENFHPQFENVVEFIRNKINITISFNEFSESFGDLIDELAFSDELLLNYYENSRDCELYLFTLFLHSILTDADKTSAIGVSKPILPFISSNKIIKNRKKIIQKKGKKTYLDNLRENIYKEVIAKIEKTPLDNKIFTLTAPTGSGKTLTVFEAAFRLKDKILRRTNIEMKIIYCLPFLSIIDQNAHIINQLLDPDSVKFLPSTQLLIHHYLAEVQYSSYEEDYTFDESRFLIEDWHSSVIITTFIQLFHSIFTNRNSKIRKHHNIQNSIIILDEVQNIPHKYWLLIREVFQRLSEIENVYIIFTTATQPKIFSSEEKVVELLENKEKYFEQLSRITLEPKIDNNITLNEFILEINEKLQKNSDKDILIVANTIREAQEIFDSINFKKDHDKLFFLSSQIIPRKRKERIEEIKRKLEKEKDKRESNEKRIILVTTQLIEAGVDIDFDIVIRDLGPIDSINQVAGRCNRNGEEEKGKTIVYSVIDQKTKRLFASYIYDGFILSKTKDVLKNKRVIEEQEFLKIIDDYYLSIEKTGDTITSTNILDSIFNLEFDEIGKFSLIEERADQVPVFIEIDKKAKEIWAEYLEIWNIKDWKKRNEKFIKIKNDLYSNLINVDKKKIKTIEQIKGYYYIDFQNARNYYDNEKGFIGKEKDVILL</sequence>
<dbReference type="AlphaFoldDB" id="A0A9Y1FLE7"/>
<accession>A0A9Y1FLE7</accession>
<dbReference type="GO" id="GO:0004518">
    <property type="term" value="F:nuclease activity"/>
    <property type="evidence" value="ECO:0007669"/>
    <property type="project" value="UniProtKB-KW"/>
</dbReference>
<evidence type="ECO:0000259" key="10">
    <source>
        <dbReference type="PROSITE" id="PS51192"/>
    </source>
</evidence>
<dbReference type="Gene3D" id="1.10.3210.30">
    <property type="match status" value="1"/>
</dbReference>
<comment type="similarity">
    <text evidence="1">In the N-terminal section; belongs to the CRISPR-associated nuclease Cas3-HD family.</text>
</comment>
<dbReference type="Pfam" id="PF22590">
    <property type="entry name" value="Cas3-like_C_2"/>
    <property type="match status" value="1"/>
</dbReference>
<dbReference type="CDD" id="cd18785">
    <property type="entry name" value="SF2_C"/>
    <property type="match status" value="1"/>
</dbReference>
<keyword evidence="8" id="KW-0067">ATP-binding</keyword>
<evidence type="ECO:0000256" key="1">
    <source>
        <dbReference type="ARBA" id="ARBA00006847"/>
    </source>
</evidence>
<dbReference type="NCBIfam" id="TIGR01596">
    <property type="entry name" value="cas3_HD"/>
    <property type="match status" value="1"/>
</dbReference>
<dbReference type="SUPFAM" id="SSF52540">
    <property type="entry name" value="P-loop containing nucleoside triphosphate hydrolases"/>
    <property type="match status" value="1"/>
</dbReference>
<dbReference type="CDD" id="cd09641">
    <property type="entry name" value="Cas3''_I"/>
    <property type="match status" value="1"/>
</dbReference>
<evidence type="ECO:0000256" key="5">
    <source>
        <dbReference type="ARBA" id="ARBA00022741"/>
    </source>
</evidence>
<dbReference type="EMBL" id="CP084166">
    <property type="protein sequence ID" value="UJG41607.1"/>
    <property type="molecule type" value="Genomic_DNA"/>
</dbReference>
<feature type="domain" description="Helicase C-terminal" evidence="11">
    <location>
        <begin position="511"/>
        <end position="698"/>
    </location>
</feature>
<dbReference type="GO" id="GO:0004386">
    <property type="term" value="F:helicase activity"/>
    <property type="evidence" value="ECO:0007669"/>
    <property type="project" value="UniProtKB-KW"/>
</dbReference>
<dbReference type="SMART" id="SM00487">
    <property type="entry name" value="DEXDc"/>
    <property type="match status" value="1"/>
</dbReference>
<dbReference type="GO" id="GO:0016787">
    <property type="term" value="F:hydrolase activity"/>
    <property type="evidence" value="ECO:0007669"/>
    <property type="project" value="UniProtKB-KW"/>
</dbReference>
<dbReference type="GO" id="GO:0005524">
    <property type="term" value="F:ATP binding"/>
    <property type="evidence" value="ECO:0007669"/>
    <property type="project" value="UniProtKB-KW"/>
</dbReference>
<dbReference type="InterPro" id="IPR011545">
    <property type="entry name" value="DEAD/DEAH_box_helicase_dom"/>
</dbReference>
<evidence type="ECO:0000256" key="6">
    <source>
        <dbReference type="ARBA" id="ARBA00022801"/>
    </source>
</evidence>
<keyword evidence="7" id="KW-0347">Helicase</keyword>
<evidence type="ECO:0000256" key="9">
    <source>
        <dbReference type="ARBA" id="ARBA00023118"/>
    </source>
</evidence>
<keyword evidence="5" id="KW-0547">Nucleotide-binding</keyword>
<evidence type="ECO:0000256" key="3">
    <source>
        <dbReference type="ARBA" id="ARBA00022722"/>
    </source>
</evidence>
<dbReference type="NCBIfam" id="TIGR01587">
    <property type="entry name" value="cas3_core"/>
    <property type="match status" value="1"/>
</dbReference>
<dbReference type="PROSITE" id="PS51192">
    <property type="entry name" value="HELICASE_ATP_BIND_1"/>
    <property type="match status" value="1"/>
</dbReference>
<dbReference type="GO" id="GO:0140097">
    <property type="term" value="F:catalytic activity, acting on DNA"/>
    <property type="evidence" value="ECO:0007669"/>
    <property type="project" value="UniProtKB-ARBA"/>
</dbReference>
<dbReference type="InterPro" id="IPR038257">
    <property type="entry name" value="CRISPR-assoc_Cas3_HD_sf"/>
</dbReference>
<evidence type="ECO:0000259" key="12">
    <source>
        <dbReference type="PROSITE" id="PS51643"/>
    </source>
</evidence>